<dbReference type="AlphaFoldDB" id="A0AAD8X5W0"/>
<dbReference type="PANTHER" id="PTHR33321">
    <property type="match status" value="1"/>
</dbReference>
<keyword evidence="1" id="KW-0732">Signal</keyword>
<dbReference type="PANTHER" id="PTHR33321:SF17">
    <property type="entry name" value="SECRETORY PROTEIN"/>
    <property type="match status" value="1"/>
</dbReference>
<sequence length="235" mass="25280">MKMASAAAAPLLLLLALAATAGAVTFDAINAVPDSAGGQRFDRDYGGVEYAKQVLSEASSFIWTTFNQSNPEDRVGYDSVTLTVVDNLQPGAVAVTIGNAIALRAQSVAETNGDAAAVKEGVNGVLYHEATHVWQWGLQDYTAHWGIFEGIADYVRLKAGLPAGNWGQPGEGKQWDEGYAVTAYFLDYCESLKSGFVAELNGKLKDGYNDEYFVQILGKTADQLWSDYKAKYSQG</sequence>
<evidence type="ECO:0000256" key="1">
    <source>
        <dbReference type="SAM" id="SignalP"/>
    </source>
</evidence>
<accession>A0AAD8X5W0</accession>
<dbReference type="Proteomes" id="UP001231189">
    <property type="component" value="Unassembled WGS sequence"/>
</dbReference>
<comment type="caution">
    <text evidence="2">The sequence shown here is derived from an EMBL/GenBank/DDBJ whole genome shotgun (WGS) entry which is preliminary data.</text>
</comment>
<gene>
    <name evidence="2" type="ORF">QYE76_011711</name>
</gene>
<organism evidence="2 3">
    <name type="scientific">Lolium multiflorum</name>
    <name type="common">Italian ryegrass</name>
    <name type="synonym">Lolium perenne subsp. multiflorum</name>
    <dbReference type="NCBI Taxonomy" id="4521"/>
    <lineage>
        <taxon>Eukaryota</taxon>
        <taxon>Viridiplantae</taxon>
        <taxon>Streptophyta</taxon>
        <taxon>Embryophyta</taxon>
        <taxon>Tracheophyta</taxon>
        <taxon>Spermatophyta</taxon>
        <taxon>Magnoliopsida</taxon>
        <taxon>Liliopsida</taxon>
        <taxon>Poales</taxon>
        <taxon>Poaceae</taxon>
        <taxon>BOP clade</taxon>
        <taxon>Pooideae</taxon>
        <taxon>Poodae</taxon>
        <taxon>Poeae</taxon>
        <taxon>Poeae Chloroplast Group 2 (Poeae type)</taxon>
        <taxon>Loliodinae</taxon>
        <taxon>Loliinae</taxon>
        <taxon>Lolium</taxon>
    </lineage>
</organism>
<evidence type="ECO:0000313" key="3">
    <source>
        <dbReference type="Proteomes" id="UP001231189"/>
    </source>
</evidence>
<dbReference type="Pfam" id="PF04450">
    <property type="entry name" value="BSP"/>
    <property type="match status" value="1"/>
</dbReference>
<keyword evidence="3" id="KW-1185">Reference proteome</keyword>
<evidence type="ECO:0000313" key="2">
    <source>
        <dbReference type="EMBL" id="KAK1695014.1"/>
    </source>
</evidence>
<proteinExistence type="predicted"/>
<feature type="chain" id="PRO_5042022025" evidence="1">
    <location>
        <begin position="24"/>
        <end position="235"/>
    </location>
</feature>
<dbReference type="EMBL" id="JAUUTY010000001">
    <property type="protein sequence ID" value="KAK1695014.1"/>
    <property type="molecule type" value="Genomic_DNA"/>
</dbReference>
<name>A0AAD8X5W0_LOLMU</name>
<protein>
    <submittedName>
        <fullName evidence="2">Uncharacterized protein</fullName>
    </submittedName>
</protein>
<reference evidence="2" key="1">
    <citation type="submission" date="2023-07" db="EMBL/GenBank/DDBJ databases">
        <title>A chromosome-level genome assembly of Lolium multiflorum.</title>
        <authorList>
            <person name="Chen Y."/>
            <person name="Copetti D."/>
            <person name="Kolliker R."/>
            <person name="Studer B."/>
        </authorList>
    </citation>
    <scope>NUCLEOTIDE SEQUENCE</scope>
    <source>
        <strain evidence="2">02402/16</strain>
        <tissue evidence="2">Leaf</tissue>
    </source>
</reference>
<feature type="signal peptide" evidence="1">
    <location>
        <begin position="1"/>
        <end position="23"/>
    </location>
</feature>
<dbReference type="InterPro" id="IPR007541">
    <property type="entry name" value="Uncharacterised_BSP"/>
</dbReference>